<evidence type="ECO:0000256" key="5">
    <source>
        <dbReference type="ARBA" id="ARBA00023015"/>
    </source>
</evidence>
<keyword evidence="2" id="KW-0678">Repressor</keyword>
<comment type="caution">
    <text evidence="11">The sequence shown here is derived from an EMBL/GenBank/DDBJ whole genome shotgun (WGS) entry which is preliminary data.</text>
</comment>
<dbReference type="CDD" id="cd07153">
    <property type="entry name" value="Fur_like"/>
    <property type="match status" value="1"/>
</dbReference>
<evidence type="ECO:0000256" key="7">
    <source>
        <dbReference type="ARBA" id="ARBA00023163"/>
    </source>
</evidence>
<dbReference type="PANTHER" id="PTHR33202:SF8">
    <property type="entry name" value="PEROXIDE-RESPONSIVE REPRESSOR PERR"/>
    <property type="match status" value="1"/>
</dbReference>
<evidence type="ECO:0000256" key="10">
    <source>
        <dbReference type="SAM" id="MobiDB-lite"/>
    </source>
</evidence>
<protein>
    <submittedName>
        <fullName evidence="11">Peroxide stress regulator PerR, FUR family</fullName>
    </submittedName>
</protein>
<name>A0A2T5G3X6_9BACL</name>
<evidence type="ECO:0000313" key="12">
    <source>
        <dbReference type="Proteomes" id="UP000244016"/>
    </source>
</evidence>
<dbReference type="GO" id="GO:0000976">
    <property type="term" value="F:transcription cis-regulatory region binding"/>
    <property type="evidence" value="ECO:0007669"/>
    <property type="project" value="TreeGrafter"/>
</dbReference>
<reference evidence="11 12" key="1">
    <citation type="submission" date="2017-08" db="EMBL/GenBank/DDBJ databases">
        <title>Burning lignite coal seam in the remote Altai Mountains harbors a hydrogen-driven thermophilic microbial community.</title>
        <authorList>
            <person name="Kadnikov V.V."/>
            <person name="Mardanov A.V."/>
            <person name="Ivasenko D."/>
            <person name="Beletsky A.V."/>
            <person name="Karnachuk O.V."/>
            <person name="Ravin N.V."/>
        </authorList>
    </citation>
    <scope>NUCLEOTIDE SEQUENCE [LARGE SCALE GENOMIC DNA]</scope>
    <source>
        <strain evidence="11">AL31</strain>
    </source>
</reference>
<comment type="cofactor">
    <cofactor evidence="9">
        <name>Mn(2+)</name>
        <dbReference type="ChEBI" id="CHEBI:29035"/>
    </cofactor>
    <cofactor evidence="9">
        <name>Fe(2+)</name>
        <dbReference type="ChEBI" id="CHEBI:29033"/>
    </cofactor>
    <text evidence="9">Binds 1 Mn(2+) or Fe(2+) ion per subunit.</text>
</comment>
<evidence type="ECO:0000256" key="6">
    <source>
        <dbReference type="ARBA" id="ARBA00023125"/>
    </source>
</evidence>
<dbReference type="Gene3D" id="3.30.1490.190">
    <property type="match status" value="1"/>
</dbReference>
<keyword evidence="3 8" id="KW-0479">Metal-binding</keyword>
<feature type="region of interest" description="Disordered" evidence="10">
    <location>
        <begin position="1"/>
        <end position="42"/>
    </location>
</feature>
<comment type="similarity">
    <text evidence="1">Belongs to the Fur family.</text>
</comment>
<dbReference type="GO" id="GO:0003700">
    <property type="term" value="F:DNA-binding transcription factor activity"/>
    <property type="evidence" value="ECO:0007669"/>
    <property type="project" value="InterPro"/>
</dbReference>
<feature type="binding site" evidence="8">
    <location>
        <position position="149"/>
    </location>
    <ligand>
        <name>Zn(2+)</name>
        <dbReference type="ChEBI" id="CHEBI:29105"/>
    </ligand>
</feature>
<sequence length="206" mass="23213">MRKTEHETAEVFQTEVWETAESPKNGRAGEAGPADGDEATAGAGEAYGQRGHVLAVERAVERLRSLGVRMTPQRYAILNYLYTHHEHPTAEEIYQALASEYPSMSVATVYNNLKVFKEAGIIQELTFGDQASRYDANPEDHYHVVCVDCGKVEDLPYTPYVEVEDEAARRLGYRVLDHKLVIYGICPECQRKGVVPLRRKRGEEEL</sequence>
<gene>
    <name evidence="11" type="ORF">BLITH_1423</name>
</gene>
<dbReference type="EMBL" id="PEBW01000009">
    <property type="protein sequence ID" value="PTQ50884.1"/>
    <property type="molecule type" value="Genomic_DNA"/>
</dbReference>
<evidence type="ECO:0000256" key="4">
    <source>
        <dbReference type="ARBA" id="ARBA00022833"/>
    </source>
</evidence>
<evidence type="ECO:0000256" key="9">
    <source>
        <dbReference type="PIRSR" id="PIRSR602481-2"/>
    </source>
</evidence>
<dbReference type="InterPro" id="IPR036388">
    <property type="entry name" value="WH-like_DNA-bd_sf"/>
</dbReference>
<dbReference type="PANTHER" id="PTHR33202">
    <property type="entry name" value="ZINC UPTAKE REGULATION PROTEIN"/>
    <property type="match status" value="1"/>
</dbReference>
<accession>A0A2T5G3X6</accession>
<dbReference type="SUPFAM" id="SSF46785">
    <property type="entry name" value="Winged helix' DNA-binding domain"/>
    <property type="match status" value="1"/>
</dbReference>
<feature type="compositionally biased region" description="Low complexity" evidence="10">
    <location>
        <begin position="26"/>
        <end position="42"/>
    </location>
</feature>
<dbReference type="GO" id="GO:1900376">
    <property type="term" value="P:regulation of secondary metabolite biosynthetic process"/>
    <property type="evidence" value="ECO:0007669"/>
    <property type="project" value="TreeGrafter"/>
</dbReference>
<dbReference type="FunFam" id="1.10.10.10:FF:000051">
    <property type="entry name" value="Fur family transcriptional regulator"/>
    <property type="match status" value="1"/>
</dbReference>
<feature type="binding site" evidence="8">
    <location>
        <position position="189"/>
    </location>
    <ligand>
        <name>Zn(2+)</name>
        <dbReference type="ChEBI" id="CHEBI:29105"/>
    </ligand>
</feature>
<dbReference type="Pfam" id="PF01475">
    <property type="entry name" value="FUR"/>
    <property type="match status" value="1"/>
</dbReference>
<dbReference type="Gene3D" id="1.10.10.10">
    <property type="entry name" value="Winged helix-like DNA-binding domain superfamily/Winged helix DNA-binding domain"/>
    <property type="match status" value="1"/>
</dbReference>
<evidence type="ECO:0000256" key="2">
    <source>
        <dbReference type="ARBA" id="ARBA00022491"/>
    </source>
</evidence>
<keyword evidence="7" id="KW-0804">Transcription</keyword>
<organism evidence="11 12">
    <name type="scientific">Brockia lithotrophica</name>
    <dbReference type="NCBI Taxonomy" id="933949"/>
    <lineage>
        <taxon>Bacteria</taxon>
        <taxon>Bacillati</taxon>
        <taxon>Bacillota</taxon>
        <taxon>Bacilli</taxon>
        <taxon>Bacillales</taxon>
        <taxon>Bacillales Family X. Incertae Sedis</taxon>
        <taxon>Brockia</taxon>
    </lineage>
</organism>
<evidence type="ECO:0000256" key="1">
    <source>
        <dbReference type="ARBA" id="ARBA00007957"/>
    </source>
</evidence>
<dbReference type="GO" id="GO:0045892">
    <property type="term" value="P:negative regulation of DNA-templated transcription"/>
    <property type="evidence" value="ECO:0007669"/>
    <property type="project" value="TreeGrafter"/>
</dbReference>
<feature type="binding site" evidence="8">
    <location>
        <position position="186"/>
    </location>
    <ligand>
        <name>Zn(2+)</name>
        <dbReference type="ChEBI" id="CHEBI:29105"/>
    </ligand>
</feature>
<dbReference type="GO" id="GO:0008270">
    <property type="term" value="F:zinc ion binding"/>
    <property type="evidence" value="ECO:0007669"/>
    <property type="project" value="TreeGrafter"/>
</dbReference>
<evidence type="ECO:0000313" key="11">
    <source>
        <dbReference type="EMBL" id="PTQ50884.1"/>
    </source>
</evidence>
<comment type="cofactor">
    <cofactor evidence="8">
        <name>Zn(2+)</name>
        <dbReference type="ChEBI" id="CHEBI:29105"/>
    </cofactor>
    <text evidence="8">Binds 1 zinc ion per subunit.</text>
</comment>
<keyword evidence="5" id="KW-0805">Transcription regulation</keyword>
<evidence type="ECO:0000256" key="8">
    <source>
        <dbReference type="PIRSR" id="PIRSR602481-1"/>
    </source>
</evidence>
<evidence type="ECO:0000256" key="3">
    <source>
        <dbReference type="ARBA" id="ARBA00022723"/>
    </source>
</evidence>
<proteinExistence type="inferred from homology"/>
<keyword evidence="6" id="KW-0238">DNA-binding</keyword>
<dbReference type="InterPro" id="IPR036390">
    <property type="entry name" value="WH_DNA-bd_sf"/>
</dbReference>
<dbReference type="AlphaFoldDB" id="A0A2T5G3X6"/>
<keyword evidence="4 8" id="KW-0862">Zinc</keyword>
<dbReference type="InterPro" id="IPR043135">
    <property type="entry name" value="Fur_C"/>
</dbReference>
<keyword evidence="9" id="KW-0408">Iron</keyword>
<feature type="binding site" evidence="9">
    <location>
        <position position="178"/>
    </location>
    <ligand>
        <name>Fe cation</name>
        <dbReference type="ChEBI" id="CHEBI:24875"/>
    </ligand>
</feature>
<dbReference type="InterPro" id="IPR002481">
    <property type="entry name" value="FUR"/>
</dbReference>
<feature type="binding site" evidence="8">
    <location>
        <position position="146"/>
    </location>
    <ligand>
        <name>Zn(2+)</name>
        <dbReference type="ChEBI" id="CHEBI:29105"/>
    </ligand>
</feature>
<dbReference type="Proteomes" id="UP000244016">
    <property type="component" value="Unassembled WGS sequence"/>
</dbReference>